<protein>
    <submittedName>
        <fullName evidence="1">Outer membrane murein-binding lipoprotein Lpp</fullName>
    </submittedName>
</protein>
<gene>
    <name evidence="1" type="ORF">HNQ65_001682</name>
</gene>
<evidence type="ECO:0000313" key="2">
    <source>
        <dbReference type="Proteomes" id="UP000590740"/>
    </source>
</evidence>
<dbReference type="AlphaFoldDB" id="A0A7W8DJJ4"/>
<sequence>MHPRDTHLFAANQAFASEPEAADMAQTVAASNLPASSRSAAVGADIAAQIDQLRNDIFGIAMNVSALSDRLDRLEQRIPSVSQSMQAGVATLRAEVETWLEKHLNAAVEHCMHQIIQRSHSAPSHPDI</sequence>
<organism evidence="1 2">
    <name type="scientific">Prosthecobacter vanneervenii</name>
    <dbReference type="NCBI Taxonomy" id="48466"/>
    <lineage>
        <taxon>Bacteria</taxon>
        <taxon>Pseudomonadati</taxon>
        <taxon>Verrucomicrobiota</taxon>
        <taxon>Verrucomicrobiia</taxon>
        <taxon>Verrucomicrobiales</taxon>
        <taxon>Verrucomicrobiaceae</taxon>
        <taxon>Prosthecobacter</taxon>
    </lineage>
</organism>
<evidence type="ECO:0000313" key="1">
    <source>
        <dbReference type="EMBL" id="MBB5032105.1"/>
    </source>
</evidence>
<reference evidence="1 2" key="1">
    <citation type="submission" date="2020-08" db="EMBL/GenBank/DDBJ databases">
        <title>Genomic Encyclopedia of Type Strains, Phase IV (KMG-IV): sequencing the most valuable type-strain genomes for metagenomic binning, comparative biology and taxonomic classification.</title>
        <authorList>
            <person name="Goeker M."/>
        </authorList>
    </citation>
    <scope>NUCLEOTIDE SEQUENCE [LARGE SCALE GENOMIC DNA]</scope>
    <source>
        <strain evidence="1 2">DSM 12252</strain>
    </source>
</reference>
<comment type="caution">
    <text evidence="1">The sequence shown here is derived from an EMBL/GenBank/DDBJ whole genome shotgun (WGS) entry which is preliminary data.</text>
</comment>
<name>A0A7W8DJJ4_9BACT</name>
<dbReference type="EMBL" id="JACHIG010000003">
    <property type="protein sequence ID" value="MBB5032105.1"/>
    <property type="molecule type" value="Genomic_DNA"/>
</dbReference>
<keyword evidence="1" id="KW-0449">Lipoprotein</keyword>
<dbReference type="RefSeq" id="WP_184339045.1">
    <property type="nucleotide sequence ID" value="NZ_JACHIG010000003.1"/>
</dbReference>
<accession>A0A7W8DJJ4</accession>
<keyword evidence="2" id="KW-1185">Reference proteome</keyword>
<dbReference type="Proteomes" id="UP000590740">
    <property type="component" value="Unassembled WGS sequence"/>
</dbReference>
<proteinExistence type="predicted"/>